<organism evidence="8 9">
    <name type="scientific">Rhizorhapis suberifaciens</name>
    <name type="common">corky root of lettuce</name>
    <dbReference type="NCBI Taxonomy" id="13656"/>
    <lineage>
        <taxon>Bacteria</taxon>
        <taxon>Pseudomonadati</taxon>
        <taxon>Pseudomonadota</taxon>
        <taxon>Alphaproteobacteria</taxon>
        <taxon>Sphingomonadales</taxon>
        <taxon>Sphingomonadaceae</taxon>
        <taxon>Rhizorhapis</taxon>
    </lineage>
</organism>
<evidence type="ECO:0000256" key="2">
    <source>
        <dbReference type="ARBA" id="ARBA00010265"/>
    </source>
</evidence>
<comment type="caution">
    <text evidence="8">The sequence shown here is derived from an EMBL/GenBank/DDBJ whole genome shotgun (WGS) entry which is preliminary data.</text>
</comment>
<accession>A0A840HX86</accession>
<dbReference type="AlphaFoldDB" id="A0A840HX86"/>
<dbReference type="RefSeq" id="WP_184476822.1">
    <property type="nucleotide sequence ID" value="NZ_JACHOV010000012.1"/>
</dbReference>
<evidence type="ECO:0000256" key="1">
    <source>
        <dbReference type="ARBA" id="ARBA00004167"/>
    </source>
</evidence>
<reference evidence="8 9" key="1">
    <citation type="submission" date="2020-08" db="EMBL/GenBank/DDBJ databases">
        <title>Genomic Encyclopedia of Type Strains, Phase IV (KMG-IV): sequencing the most valuable type-strain genomes for metagenomic binning, comparative biology and taxonomic classification.</title>
        <authorList>
            <person name="Goeker M."/>
        </authorList>
    </citation>
    <scope>NUCLEOTIDE SEQUENCE [LARGE SCALE GENOMIC DNA]</scope>
    <source>
        <strain evidence="8 9">DSM 7465</strain>
    </source>
</reference>
<evidence type="ECO:0000256" key="4">
    <source>
        <dbReference type="ARBA" id="ARBA00022989"/>
    </source>
</evidence>
<comment type="similarity">
    <text evidence="2">Belongs to the TrbI/VirB10 family.</text>
</comment>
<keyword evidence="3 7" id="KW-0812">Transmembrane</keyword>
<evidence type="ECO:0000256" key="3">
    <source>
        <dbReference type="ARBA" id="ARBA00022692"/>
    </source>
</evidence>
<protein>
    <submittedName>
        <fullName evidence="8">Type IV secretion system protein VirB10</fullName>
    </submittedName>
</protein>
<keyword evidence="9" id="KW-1185">Reference proteome</keyword>
<dbReference type="InterPro" id="IPR005498">
    <property type="entry name" value="T4SS_VirB10/TraB/TrbI"/>
</dbReference>
<feature type="region of interest" description="Disordered" evidence="6">
    <location>
        <begin position="146"/>
        <end position="165"/>
    </location>
</feature>
<proteinExistence type="inferred from homology"/>
<evidence type="ECO:0000313" key="9">
    <source>
        <dbReference type="Proteomes" id="UP000575068"/>
    </source>
</evidence>
<dbReference type="Pfam" id="PF03743">
    <property type="entry name" value="TrbI"/>
    <property type="match status" value="1"/>
</dbReference>
<evidence type="ECO:0000313" key="8">
    <source>
        <dbReference type="EMBL" id="MBB4642583.1"/>
    </source>
</evidence>
<dbReference type="Gene3D" id="2.40.128.260">
    <property type="entry name" value="Type IV secretion system, VirB10/TraB/TrbI"/>
    <property type="match status" value="1"/>
</dbReference>
<gene>
    <name evidence="8" type="ORF">HNQ99_002919</name>
</gene>
<dbReference type="Proteomes" id="UP000575068">
    <property type="component" value="Unassembled WGS sequence"/>
</dbReference>
<dbReference type="EMBL" id="JACHOV010000012">
    <property type="protein sequence ID" value="MBB4642583.1"/>
    <property type="molecule type" value="Genomic_DNA"/>
</dbReference>
<comment type="subcellular location">
    <subcellularLocation>
        <location evidence="1">Membrane</location>
        <topology evidence="1">Single-pass membrane protein</topology>
    </subcellularLocation>
</comment>
<feature type="transmembrane region" description="Helical" evidence="7">
    <location>
        <begin position="28"/>
        <end position="46"/>
    </location>
</feature>
<dbReference type="InterPro" id="IPR042217">
    <property type="entry name" value="T4SS_VirB10/TrbI"/>
</dbReference>
<keyword evidence="5 7" id="KW-0472">Membrane</keyword>
<dbReference type="GO" id="GO:0016020">
    <property type="term" value="C:membrane"/>
    <property type="evidence" value="ECO:0007669"/>
    <property type="project" value="UniProtKB-SubCell"/>
</dbReference>
<evidence type="ECO:0000256" key="5">
    <source>
        <dbReference type="ARBA" id="ARBA00023136"/>
    </source>
</evidence>
<sequence>MTQTAEQDQGEAVDIRPLVARDTGNRPLWIGMAVILGLGLLLFLMLETRRQDLSAPAVKARLDDLAWTSAVKPPPLYIPPDSVIPLPAPEVITIRENIPETPAPAPVSPAPSALPAAVTQLESVISNPAPMPPTPQANSSPLLVLDASMTEPDGPPNTNGGAPAVASRARASRLRNRATVVPQGTLIAAVLETALDSTQPGQARALVSSDVVNLRGDRILIPRGSRLFGEYKGDIAPGQKRAFVQWTRLVRPDGVTIAIDSPAADQLGRAGIKGRVNSHFFERLTGALLQSTIDIGTIVASGKIYDGGDSVFISVPGSVQGATSQIMGPAPKPTLKVRQGRRISVFVMRDLDFTSVEAGR</sequence>
<dbReference type="CDD" id="cd16429">
    <property type="entry name" value="VirB10"/>
    <property type="match status" value="1"/>
</dbReference>
<evidence type="ECO:0000256" key="7">
    <source>
        <dbReference type="SAM" id="Phobius"/>
    </source>
</evidence>
<name>A0A840HX86_9SPHN</name>
<keyword evidence="4 7" id="KW-1133">Transmembrane helix</keyword>
<evidence type="ECO:0000256" key="6">
    <source>
        <dbReference type="SAM" id="MobiDB-lite"/>
    </source>
</evidence>